<sequence>MECDLSESAMIDNLFDNEIFRLERMDEFVTTEQNTDIDYTRPSIYHEPADYYWGDNGDTLASEHHGSSEITGNSPVQSADDENDNISRGDNSRFTTTTQTVSCEVLNNNQSDIVDTGEIEEAAEHSDRNNDCNHDKLTHEVDDVDDDRDGESNNNDDVGDIDDADNDSI</sequence>
<proteinExistence type="predicted"/>
<name>A0A915PRK8_9BILA</name>
<feature type="compositionally biased region" description="Polar residues" evidence="1">
    <location>
        <begin position="68"/>
        <end position="77"/>
    </location>
</feature>
<evidence type="ECO:0000313" key="2">
    <source>
        <dbReference type="Proteomes" id="UP000887581"/>
    </source>
</evidence>
<reference evidence="3" key="1">
    <citation type="submission" date="2022-11" db="UniProtKB">
        <authorList>
            <consortium name="WormBaseParasite"/>
        </authorList>
    </citation>
    <scope>IDENTIFICATION</scope>
</reference>
<feature type="compositionally biased region" description="Acidic residues" evidence="1">
    <location>
        <begin position="157"/>
        <end position="169"/>
    </location>
</feature>
<feature type="region of interest" description="Disordered" evidence="1">
    <location>
        <begin position="56"/>
        <end position="99"/>
    </location>
</feature>
<feature type="compositionally biased region" description="Basic and acidic residues" evidence="1">
    <location>
        <begin position="122"/>
        <end position="141"/>
    </location>
</feature>
<feature type="region of interest" description="Disordered" evidence="1">
    <location>
        <begin position="121"/>
        <end position="169"/>
    </location>
</feature>
<dbReference type="Proteomes" id="UP000887581">
    <property type="component" value="Unplaced"/>
</dbReference>
<organism evidence="2 3">
    <name type="scientific">Setaria digitata</name>
    <dbReference type="NCBI Taxonomy" id="48799"/>
    <lineage>
        <taxon>Eukaryota</taxon>
        <taxon>Metazoa</taxon>
        <taxon>Ecdysozoa</taxon>
        <taxon>Nematoda</taxon>
        <taxon>Chromadorea</taxon>
        <taxon>Rhabditida</taxon>
        <taxon>Spirurina</taxon>
        <taxon>Spiruromorpha</taxon>
        <taxon>Filarioidea</taxon>
        <taxon>Setariidae</taxon>
        <taxon>Setaria</taxon>
    </lineage>
</organism>
<accession>A0A915PRK8</accession>
<dbReference type="AlphaFoldDB" id="A0A915PRK8"/>
<evidence type="ECO:0000256" key="1">
    <source>
        <dbReference type="SAM" id="MobiDB-lite"/>
    </source>
</evidence>
<keyword evidence="2" id="KW-1185">Reference proteome</keyword>
<evidence type="ECO:0000313" key="3">
    <source>
        <dbReference type="WBParaSite" id="sdigi.contig259.g6784.t1"/>
    </source>
</evidence>
<dbReference type="WBParaSite" id="sdigi.contig259.g6784.t1">
    <property type="protein sequence ID" value="sdigi.contig259.g6784.t1"/>
    <property type="gene ID" value="sdigi.contig259.g6784"/>
</dbReference>
<protein>
    <submittedName>
        <fullName evidence="3">Uncharacterized protein</fullName>
    </submittedName>
</protein>